<feature type="binding site" evidence="11">
    <location>
        <position position="35"/>
    </location>
    <ligand>
        <name>substrate</name>
    </ligand>
</feature>
<dbReference type="EMBL" id="BSOJ01000006">
    <property type="protein sequence ID" value="GLR25604.1"/>
    <property type="molecule type" value="Genomic_DNA"/>
</dbReference>
<keyword evidence="13" id="KW-1185">Reference proteome</keyword>
<keyword evidence="9 11" id="KW-0057">Aromatic amino acid biosynthesis</keyword>
<dbReference type="PROSITE" id="PS01128">
    <property type="entry name" value="SHIKIMATE_KINASE"/>
    <property type="match status" value="1"/>
</dbReference>
<dbReference type="PRINTS" id="PR01100">
    <property type="entry name" value="SHIKIMTKNASE"/>
</dbReference>
<dbReference type="SUPFAM" id="SSF52540">
    <property type="entry name" value="P-loop containing nucleoside triphosphate hydrolases"/>
    <property type="match status" value="1"/>
</dbReference>
<sequence>MSNQSIVLIGMMGAGKSTVGRALARHLSWEFSDTDHVIENQTGVSIPVIFEIEGEAGFRRRETQCLIDFSNKSAVVLATGGGIVLAEENRRLLKQIGPVVYLKASVQELFQRTKLDKNRPLLQTPNPRQRIEELLAQRKPLYESCADLVVETGRQPVHLIVQKICKALGLESGHPANRKVQTSE</sequence>
<feature type="binding site" evidence="11">
    <location>
        <position position="138"/>
    </location>
    <ligand>
        <name>substrate</name>
    </ligand>
</feature>
<gene>
    <name evidence="11 12" type="primary">aroK</name>
    <name evidence="12" type="ORF">GCM10007875_06920</name>
</gene>
<organism evidence="12 13">
    <name type="scientific">Limnobacter litoralis</name>
    <dbReference type="NCBI Taxonomy" id="481366"/>
    <lineage>
        <taxon>Bacteria</taxon>
        <taxon>Pseudomonadati</taxon>
        <taxon>Pseudomonadota</taxon>
        <taxon>Betaproteobacteria</taxon>
        <taxon>Burkholderiales</taxon>
        <taxon>Burkholderiaceae</taxon>
        <taxon>Limnobacter</taxon>
    </lineage>
</organism>
<dbReference type="InterPro" id="IPR027417">
    <property type="entry name" value="P-loop_NTPase"/>
</dbReference>
<comment type="subcellular location">
    <subcellularLocation>
        <location evidence="11">Cytoplasm</location>
    </subcellularLocation>
</comment>
<keyword evidence="11" id="KW-0963">Cytoplasm</keyword>
<feature type="binding site" evidence="11">
    <location>
        <position position="59"/>
    </location>
    <ligand>
        <name>substrate</name>
    </ligand>
</feature>
<keyword evidence="11" id="KW-0479">Metal-binding</keyword>
<keyword evidence="5 11" id="KW-0808">Transferase</keyword>
<evidence type="ECO:0000256" key="6">
    <source>
        <dbReference type="ARBA" id="ARBA00022741"/>
    </source>
</evidence>
<dbReference type="PANTHER" id="PTHR21087:SF16">
    <property type="entry name" value="SHIKIMATE KINASE 1, CHLOROPLASTIC"/>
    <property type="match status" value="1"/>
</dbReference>
<keyword evidence="8 11" id="KW-0067">ATP-binding</keyword>
<protein>
    <recommendedName>
        <fullName evidence="3 11">Shikimate kinase</fullName>
        <shortName evidence="11">SK</shortName>
        <ecNumber evidence="3 11">2.7.1.71</ecNumber>
    </recommendedName>
</protein>
<dbReference type="RefSeq" id="WP_284279992.1">
    <property type="nucleotide sequence ID" value="NZ_BSOJ01000006.1"/>
</dbReference>
<evidence type="ECO:0000256" key="3">
    <source>
        <dbReference type="ARBA" id="ARBA00012154"/>
    </source>
</evidence>
<keyword evidence="11" id="KW-0460">Magnesium</keyword>
<keyword evidence="6 11" id="KW-0547">Nucleotide-binding</keyword>
<evidence type="ECO:0000256" key="9">
    <source>
        <dbReference type="ARBA" id="ARBA00023141"/>
    </source>
</evidence>
<dbReference type="Pfam" id="PF01202">
    <property type="entry name" value="SKI"/>
    <property type="match status" value="1"/>
</dbReference>
<feature type="binding site" evidence="11">
    <location>
        <position position="119"/>
    </location>
    <ligand>
        <name>ATP</name>
        <dbReference type="ChEBI" id="CHEBI:30616"/>
    </ligand>
</feature>
<evidence type="ECO:0000256" key="1">
    <source>
        <dbReference type="ARBA" id="ARBA00004842"/>
    </source>
</evidence>
<evidence type="ECO:0000256" key="10">
    <source>
        <dbReference type="ARBA" id="ARBA00048567"/>
    </source>
</evidence>
<keyword evidence="7 11" id="KW-0418">Kinase</keyword>
<comment type="function">
    <text evidence="11">Catalyzes the specific phosphorylation of the 3-hydroxyl group of shikimic acid using ATP as a cosubstrate.</text>
</comment>
<dbReference type="HAMAP" id="MF_00109">
    <property type="entry name" value="Shikimate_kinase"/>
    <property type="match status" value="1"/>
</dbReference>
<evidence type="ECO:0000256" key="11">
    <source>
        <dbReference type="HAMAP-Rule" id="MF_00109"/>
    </source>
</evidence>
<comment type="pathway">
    <text evidence="1 11">Metabolic intermediate biosynthesis; chorismate biosynthesis; chorismate from D-erythrose 4-phosphate and phosphoenolpyruvate: step 5/7.</text>
</comment>
<evidence type="ECO:0000256" key="4">
    <source>
        <dbReference type="ARBA" id="ARBA00022605"/>
    </source>
</evidence>
<evidence type="ECO:0000313" key="12">
    <source>
        <dbReference type="EMBL" id="GLR25604.1"/>
    </source>
</evidence>
<dbReference type="InterPro" id="IPR000623">
    <property type="entry name" value="Shikimate_kinase/TSH1"/>
</dbReference>
<comment type="subunit">
    <text evidence="11">Monomer.</text>
</comment>
<dbReference type="CDD" id="cd00464">
    <property type="entry name" value="SK"/>
    <property type="match status" value="1"/>
</dbReference>
<dbReference type="Gene3D" id="3.40.50.300">
    <property type="entry name" value="P-loop containing nucleotide triphosphate hydrolases"/>
    <property type="match status" value="1"/>
</dbReference>
<proteinExistence type="inferred from homology"/>
<comment type="cofactor">
    <cofactor evidence="11">
        <name>Mg(2+)</name>
        <dbReference type="ChEBI" id="CHEBI:18420"/>
    </cofactor>
    <text evidence="11">Binds 1 Mg(2+) ion per subunit.</text>
</comment>
<keyword evidence="4 11" id="KW-0028">Amino-acid biosynthesis</keyword>
<accession>A0ABQ5YNA8</accession>
<feature type="binding site" evidence="11">
    <location>
        <begin position="13"/>
        <end position="18"/>
    </location>
    <ligand>
        <name>ATP</name>
        <dbReference type="ChEBI" id="CHEBI:30616"/>
    </ligand>
</feature>
<dbReference type="InterPro" id="IPR023000">
    <property type="entry name" value="Shikimate_kinase_CS"/>
</dbReference>
<dbReference type="Proteomes" id="UP001156664">
    <property type="component" value="Unassembled WGS sequence"/>
</dbReference>
<dbReference type="InterPro" id="IPR031322">
    <property type="entry name" value="Shikimate/glucono_kinase"/>
</dbReference>
<comment type="catalytic activity">
    <reaction evidence="10 11">
        <text>shikimate + ATP = 3-phosphoshikimate + ADP + H(+)</text>
        <dbReference type="Rhea" id="RHEA:13121"/>
        <dbReference type="ChEBI" id="CHEBI:15378"/>
        <dbReference type="ChEBI" id="CHEBI:30616"/>
        <dbReference type="ChEBI" id="CHEBI:36208"/>
        <dbReference type="ChEBI" id="CHEBI:145989"/>
        <dbReference type="ChEBI" id="CHEBI:456216"/>
        <dbReference type="EC" id="2.7.1.71"/>
    </reaction>
</comment>
<dbReference type="PANTHER" id="PTHR21087">
    <property type="entry name" value="SHIKIMATE KINASE"/>
    <property type="match status" value="1"/>
</dbReference>
<dbReference type="GO" id="GO:0016301">
    <property type="term" value="F:kinase activity"/>
    <property type="evidence" value="ECO:0007669"/>
    <property type="project" value="UniProtKB-KW"/>
</dbReference>
<feature type="binding site" evidence="11">
    <location>
        <position position="81"/>
    </location>
    <ligand>
        <name>substrate</name>
    </ligand>
</feature>
<evidence type="ECO:0000256" key="5">
    <source>
        <dbReference type="ARBA" id="ARBA00022679"/>
    </source>
</evidence>
<evidence type="ECO:0000256" key="2">
    <source>
        <dbReference type="ARBA" id="ARBA00006997"/>
    </source>
</evidence>
<feature type="binding site" evidence="11">
    <location>
        <position position="155"/>
    </location>
    <ligand>
        <name>ATP</name>
        <dbReference type="ChEBI" id="CHEBI:30616"/>
    </ligand>
</feature>
<reference evidence="13" key="1">
    <citation type="journal article" date="2019" name="Int. J. Syst. Evol. Microbiol.">
        <title>The Global Catalogue of Microorganisms (GCM) 10K type strain sequencing project: providing services to taxonomists for standard genome sequencing and annotation.</title>
        <authorList>
            <consortium name="The Broad Institute Genomics Platform"/>
            <consortium name="The Broad Institute Genome Sequencing Center for Infectious Disease"/>
            <person name="Wu L."/>
            <person name="Ma J."/>
        </authorList>
    </citation>
    <scope>NUCLEOTIDE SEQUENCE [LARGE SCALE GENOMIC DNA]</scope>
    <source>
        <strain evidence="13">NBRC 105857</strain>
    </source>
</reference>
<name>A0ABQ5YNA8_9BURK</name>
<comment type="caution">
    <text evidence="12">The sequence shown here is derived from an EMBL/GenBank/DDBJ whole genome shotgun (WGS) entry which is preliminary data.</text>
</comment>
<evidence type="ECO:0000313" key="13">
    <source>
        <dbReference type="Proteomes" id="UP001156664"/>
    </source>
</evidence>
<evidence type="ECO:0000256" key="8">
    <source>
        <dbReference type="ARBA" id="ARBA00022840"/>
    </source>
</evidence>
<dbReference type="EC" id="2.7.1.71" evidence="3 11"/>
<comment type="similarity">
    <text evidence="2 11">Belongs to the shikimate kinase family.</text>
</comment>
<feature type="binding site" evidence="11">
    <location>
        <position position="17"/>
    </location>
    <ligand>
        <name>Mg(2+)</name>
        <dbReference type="ChEBI" id="CHEBI:18420"/>
    </ligand>
</feature>
<evidence type="ECO:0000256" key="7">
    <source>
        <dbReference type="ARBA" id="ARBA00022777"/>
    </source>
</evidence>